<dbReference type="EMBL" id="JAHRIP010080042">
    <property type="protein sequence ID" value="MEQ2312733.1"/>
    <property type="molecule type" value="Genomic_DNA"/>
</dbReference>
<evidence type="ECO:0000313" key="1">
    <source>
        <dbReference type="EMBL" id="MEQ2312733.1"/>
    </source>
</evidence>
<comment type="caution">
    <text evidence="1">The sequence shown here is derived from an EMBL/GenBank/DDBJ whole genome shotgun (WGS) entry which is preliminary data.</text>
</comment>
<name>A0ABV1A2F8_9TELE</name>
<accession>A0ABV1A2F8</accession>
<gene>
    <name evidence="1" type="ORF">AMECASPLE_034242</name>
</gene>
<keyword evidence="2" id="KW-1185">Reference proteome</keyword>
<protein>
    <submittedName>
        <fullName evidence="1">Uncharacterized protein</fullName>
    </submittedName>
</protein>
<reference evidence="1 2" key="1">
    <citation type="submission" date="2021-06" db="EMBL/GenBank/DDBJ databases">
        <authorList>
            <person name="Palmer J.M."/>
        </authorList>
    </citation>
    <scope>NUCLEOTIDE SEQUENCE [LARGE SCALE GENOMIC DNA]</scope>
    <source>
        <strain evidence="1 2">AS_MEX2019</strain>
        <tissue evidence="1">Muscle</tissue>
    </source>
</reference>
<sequence>MYAELHNMLNCNHHGDINICNIAVAKGPLDAILLGYFIRVPCKQTLHDNSIEALFEGFSLPLMPTLHIEEEETYTILPSIGSQHQINEVQCYNQLHGCRCGET</sequence>
<organism evidence="1 2">
    <name type="scientific">Ameca splendens</name>
    <dbReference type="NCBI Taxonomy" id="208324"/>
    <lineage>
        <taxon>Eukaryota</taxon>
        <taxon>Metazoa</taxon>
        <taxon>Chordata</taxon>
        <taxon>Craniata</taxon>
        <taxon>Vertebrata</taxon>
        <taxon>Euteleostomi</taxon>
        <taxon>Actinopterygii</taxon>
        <taxon>Neopterygii</taxon>
        <taxon>Teleostei</taxon>
        <taxon>Neoteleostei</taxon>
        <taxon>Acanthomorphata</taxon>
        <taxon>Ovalentaria</taxon>
        <taxon>Atherinomorphae</taxon>
        <taxon>Cyprinodontiformes</taxon>
        <taxon>Goodeidae</taxon>
        <taxon>Ameca</taxon>
    </lineage>
</organism>
<dbReference type="Proteomes" id="UP001469553">
    <property type="component" value="Unassembled WGS sequence"/>
</dbReference>
<proteinExistence type="predicted"/>
<evidence type="ECO:0000313" key="2">
    <source>
        <dbReference type="Proteomes" id="UP001469553"/>
    </source>
</evidence>